<dbReference type="Gene3D" id="3.40.5.10">
    <property type="entry name" value="Ribosomal protein L9, N-terminal domain"/>
    <property type="match status" value="1"/>
</dbReference>
<evidence type="ECO:0000256" key="5">
    <source>
        <dbReference type="ARBA" id="ARBA00023274"/>
    </source>
</evidence>
<evidence type="ECO:0000256" key="1">
    <source>
        <dbReference type="ARBA" id="ARBA00010605"/>
    </source>
</evidence>
<dbReference type="InterPro" id="IPR036791">
    <property type="entry name" value="Ribosomal_bL9_C_sf"/>
</dbReference>
<dbReference type="PANTHER" id="PTHR21368">
    <property type="entry name" value="50S RIBOSOMAL PROTEIN L9"/>
    <property type="match status" value="1"/>
</dbReference>
<dbReference type="InterPro" id="IPR009027">
    <property type="entry name" value="Ribosomal_bL9/RNase_H1_N"/>
</dbReference>
<keyword evidence="4 7" id="KW-0689">Ribosomal protein</keyword>
<dbReference type="HAMAP" id="MF_00503">
    <property type="entry name" value="Ribosomal_bL9"/>
    <property type="match status" value="1"/>
</dbReference>
<dbReference type="EMBL" id="DYVY01000084">
    <property type="protein sequence ID" value="HJF94194.1"/>
    <property type="molecule type" value="Genomic_DNA"/>
</dbReference>
<reference evidence="9" key="2">
    <citation type="submission" date="2021-09" db="EMBL/GenBank/DDBJ databases">
        <authorList>
            <person name="Gilroy R."/>
        </authorList>
    </citation>
    <scope>NUCLEOTIDE SEQUENCE</scope>
    <source>
        <strain evidence="9">ChiSjej5B23-16112</strain>
    </source>
</reference>
<evidence type="ECO:0000256" key="3">
    <source>
        <dbReference type="ARBA" id="ARBA00022884"/>
    </source>
</evidence>
<dbReference type="GO" id="GO:0019843">
    <property type="term" value="F:rRNA binding"/>
    <property type="evidence" value="ECO:0007669"/>
    <property type="project" value="UniProtKB-UniRule"/>
</dbReference>
<dbReference type="PROSITE" id="PS00651">
    <property type="entry name" value="RIBOSOMAL_L9"/>
    <property type="match status" value="1"/>
</dbReference>
<dbReference type="SUPFAM" id="SSF55658">
    <property type="entry name" value="L9 N-domain-like"/>
    <property type="match status" value="1"/>
</dbReference>
<evidence type="ECO:0000256" key="7">
    <source>
        <dbReference type="HAMAP-Rule" id="MF_00503"/>
    </source>
</evidence>
<dbReference type="Gene3D" id="3.10.430.100">
    <property type="entry name" value="Ribosomal protein L9, C-terminal domain"/>
    <property type="match status" value="1"/>
</dbReference>
<keyword evidence="5 7" id="KW-0687">Ribonucleoprotein</keyword>
<protein>
    <recommendedName>
        <fullName evidence="6 7">Large ribosomal subunit protein bL9</fullName>
    </recommendedName>
</protein>
<dbReference type="Proteomes" id="UP000769156">
    <property type="component" value="Unassembled WGS sequence"/>
</dbReference>
<keyword evidence="3 7" id="KW-0694">RNA-binding</keyword>
<dbReference type="InterPro" id="IPR020069">
    <property type="entry name" value="Ribosomal_bL9_C"/>
</dbReference>
<dbReference type="InterPro" id="IPR036935">
    <property type="entry name" value="Ribosomal_bL9_N_sf"/>
</dbReference>
<dbReference type="InterPro" id="IPR020070">
    <property type="entry name" value="Ribosomal_bL9_N"/>
</dbReference>
<evidence type="ECO:0000313" key="10">
    <source>
        <dbReference type="Proteomes" id="UP000769156"/>
    </source>
</evidence>
<gene>
    <name evidence="7 9" type="primary">rplI</name>
    <name evidence="9" type="ORF">K8V82_05315</name>
</gene>
<comment type="caution">
    <text evidence="9">The sequence shown here is derived from an EMBL/GenBank/DDBJ whole genome shotgun (WGS) entry which is preliminary data.</text>
</comment>
<dbReference type="InterPro" id="IPR000244">
    <property type="entry name" value="Ribosomal_bL9"/>
</dbReference>
<evidence type="ECO:0000256" key="6">
    <source>
        <dbReference type="ARBA" id="ARBA00035292"/>
    </source>
</evidence>
<dbReference type="AlphaFoldDB" id="A0A921LE41"/>
<dbReference type="GO" id="GO:0006412">
    <property type="term" value="P:translation"/>
    <property type="evidence" value="ECO:0007669"/>
    <property type="project" value="UniProtKB-UniRule"/>
</dbReference>
<evidence type="ECO:0000256" key="2">
    <source>
        <dbReference type="ARBA" id="ARBA00022730"/>
    </source>
</evidence>
<accession>A0A921LE41</accession>
<dbReference type="GO" id="GO:0005840">
    <property type="term" value="C:ribosome"/>
    <property type="evidence" value="ECO:0007669"/>
    <property type="project" value="UniProtKB-KW"/>
</dbReference>
<comment type="similarity">
    <text evidence="1 7">Belongs to the bacterial ribosomal protein bL9 family.</text>
</comment>
<keyword evidence="2 7" id="KW-0699">rRNA-binding</keyword>
<dbReference type="RefSeq" id="WP_226395664.1">
    <property type="nucleotide sequence ID" value="NZ_CALKQL010000022.1"/>
</dbReference>
<evidence type="ECO:0000256" key="4">
    <source>
        <dbReference type="ARBA" id="ARBA00022980"/>
    </source>
</evidence>
<dbReference type="NCBIfam" id="TIGR00158">
    <property type="entry name" value="L9"/>
    <property type="match status" value="1"/>
</dbReference>
<dbReference type="GO" id="GO:0003735">
    <property type="term" value="F:structural constituent of ribosome"/>
    <property type="evidence" value="ECO:0007669"/>
    <property type="project" value="InterPro"/>
</dbReference>
<name>A0A921LE41_9FIRM</name>
<dbReference type="GO" id="GO:1990904">
    <property type="term" value="C:ribonucleoprotein complex"/>
    <property type="evidence" value="ECO:0007669"/>
    <property type="project" value="UniProtKB-KW"/>
</dbReference>
<comment type="function">
    <text evidence="7">Binds to the 23S rRNA.</text>
</comment>
<sequence>MKVILLQDVKSLGKKGDIVEVNDGYARNFLLKTKKGVEANNKNMNDLKLHKANQDKIAQEQLEAARELGKKLEESKVTVSIKTGEGGRAFGSVSSKEIAAAAQEQLGLDIDKKKVQLKEQLKSLGTFHVPVKLHPKVTAELTVNVTEEA</sequence>
<evidence type="ECO:0000313" key="9">
    <source>
        <dbReference type="EMBL" id="HJF94194.1"/>
    </source>
</evidence>
<proteinExistence type="inferred from homology"/>
<evidence type="ECO:0000259" key="8">
    <source>
        <dbReference type="PROSITE" id="PS00651"/>
    </source>
</evidence>
<reference evidence="9" key="1">
    <citation type="journal article" date="2021" name="PeerJ">
        <title>Extensive microbial diversity within the chicken gut microbiome revealed by metagenomics and culture.</title>
        <authorList>
            <person name="Gilroy R."/>
            <person name="Ravi A."/>
            <person name="Getino M."/>
            <person name="Pursley I."/>
            <person name="Horton D.L."/>
            <person name="Alikhan N.F."/>
            <person name="Baker D."/>
            <person name="Gharbi K."/>
            <person name="Hall N."/>
            <person name="Watson M."/>
            <person name="Adriaenssens E.M."/>
            <person name="Foster-Nyarko E."/>
            <person name="Jarju S."/>
            <person name="Secka A."/>
            <person name="Antonio M."/>
            <person name="Oren A."/>
            <person name="Chaudhuri R.R."/>
            <person name="La Ragione R."/>
            <person name="Hildebrand F."/>
            <person name="Pallen M.J."/>
        </authorList>
    </citation>
    <scope>NUCLEOTIDE SEQUENCE</scope>
    <source>
        <strain evidence="9">ChiSjej5B23-16112</strain>
    </source>
</reference>
<dbReference type="InterPro" id="IPR020594">
    <property type="entry name" value="Ribosomal_bL9_bac/chp"/>
</dbReference>
<dbReference type="Pfam" id="PF03948">
    <property type="entry name" value="Ribosomal_L9_C"/>
    <property type="match status" value="1"/>
</dbReference>
<feature type="domain" description="Ribosomal protein L9" evidence="8">
    <location>
        <begin position="13"/>
        <end position="40"/>
    </location>
</feature>
<organism evidence="9 10">
    <name type="scientific">Lachnoclostridium phocaeense</name>
    <dbReference type="NCBI Taxonomy" id="1871021"/>
    <lineage>
        <taxon>Bacteria</taxon>
        <taxon>Bacillati</taxon>
        <taxon>Bacillota</taxon>
        <taxon>Clostridia</taxon>
        <taxon>Lachnospirales</taxon>
        <taxon>Lachnospiraceae</taxon>
    </lineage>
</organism>
<dbReference type="SUPFAM" id="SSF55653">
    <property type="entry name" value="Ribosomal protein L9 C-domain"/>
    <property type="match status" value="1"/>
</dbReference>
<dbReference type="Pfam" id="PF01281">
    <property type="entry name" value="Ribosomal_L9_N"/>
    <property type="match status" value="1"/>
</dbReference>